<sequence length="698" mass="80258">MIHQIIKPFTSIAHHISRKFKGKIASEPQSIYEIPRAIPQDFKPKISIIVPNYNHAPFLKARLDSIYSQTYSNFEVLLLDDCSTDESDKILKDYLHRFPQNTTYHVNEKNSGSVFHQWKKGIELATGDFIWIAESDDYSSDHFLEELVKYFINEAVMLAFCRTDFVTGSPPQKIWTTEHYLSSFKIDWKNTWIKSAHKLVNDAWAIKNIVPNVSSALFRNPKKIDSQLEHLWSTLKLYGDWIFYLKLIQGGLVAYSPHVTNFYRQHPNNTATKIQQLDIYYREQEITSQIMCQLYKVSHEALQHQAMEVYKHWKEHRGNSTRDEFSKLYNLDRITPECSTRKSNILMAAYAITSGGGETFPIFLANKLKLKGHAVTFLNWCGDKTESGVRNMLSPLIPVLERDKITLNADLIEDLGIELVHSHHASVDLGFPVDHPHVRRVITMHGMYEMVQPRHLPEVLAHLEKHIDQIVYTAQKNITPITLPSLKDKSIRIDNALPVHEINPVSRAELGIPEEDFLICLVSRAIPEKGWAEAIAAVALARKRSHRKIQLLIVGNGREYNRLRTRYASEFIHFLGFKSNVRDYFATSDLGLIPSRFKGESFPLVLIDCLFSGKPVLASNIGEIEEMLLTEEGFAGELFDLTNWKIPVKALAESMTKLANNHDYYHSLLKRVPLAAEKFSLENMVLRYEEVYRKALAI</sequence>
<reference evidence="3 4" key="1">
    <citation type="submission" date="2018-06" db="EMBL/GenBank/DDBJ databases">
        <authorList>
            <consortium name="Pathogen Informatics"/>
            <person name="Doyle S."/>
        </authorList>
    </citation>
    <scope>NUCLEOTIDE SEQUENCE [LARGE SCALE GENOMIC DNA]</scope>
    <source>
        <strain evidence="3 4">NCTC11532</strain>
    </source>
</reference>
<dbReference type="GO" id="GO:0016757">
    <property type="term" value="F:glycosyltransferase activity"/>
    <property type="evidence" value="ECO:0007669"/>
    <property type="project" value="InterPro"/>
</dbReference>
<dbReference type="RefSeq" id="WP_051635614.1">
    <property type="nucleotide sequence ID" value="NZ_CAAAIS010000008.1"/>
</dbReference>
<dbReference type="SUPFAM" id="SSF53448">
    <property type="entry name" value="Nucleotide-diphospho-sugar transferases"/>
    <property type="match status" value="1"/>
</dbReference>
<protein>
    <submittedName>
        <fullName evidence="3">Glycosyl transferase, family 2</fullName>
    </submittedName>
</protein>
<dbReference type="OrthoDB" id="396512at2"/>
<dbReference type="Pfam" id="PF00535">
    <property type="entry name" value="Glycos_transf_2"/>
    <property type="match status" value="1"/>
</dbReference>
<name>A0A378LQ95_9GAMM</name>
<dbReference type="CDD" id="cd00761">
    <property type="entry name" value="Glyco_tranf_GTA_type"/>
    <property type="match status" value="1"/>
</dbReference>
<evidence type="ECO:0000259" key="1">
    <source>
        <dbReference type="Pfam" id="PF00534"/>
    </source>
</evidence>
<feature type="domain" description="Glycosyl transferase family 1" evidence="1">
    <location>
        <begin position="506"/>
        <end position="667"/>
    </location>
</feature>
<evidence type="ECO:0000313" key="4">
    <source>
        <dbReference type="Proteomes" id="UP000255297"/>
    </source>
</evidence>
<dbReference type="InterPro" id="IPR001296">
    <property type="entry name" value="Glyco_trans_1"/>
</dbReference>
<evidence type="ECO:0000259" key="2">
    <source>
        <dbReference type="Pfam" id="PF00535"/>
    </source>
</evidence>
<dbReference type="PANTHER" id="PTHR43685">
    <property type="entry name" value="GLYCOSYLTRANSFERASE"/>
    <property type="match status" value="1"/>
</dbReference>
<organism evidence="3 4">
    <name type="scientific">Legionella wadsworthii</name>
    <dbReference type="NCBI Taxonomy" id="28088"/>
    <lineage>
        <taxon>Bacteria</taxon>
        <taxon>Pseudomonadati</taxon>
        <taxon>Pseudomonadota</taxon>
        <taxon>Gammaproteobacteria</taxon>
        <taxon>Legionellales</taxon>
        <taxon>Legionellaceae</taxon>
        <taxon>Legionella</taxon>
    </lineage>
</organism>
<gene>
    <name evidence="3" type="primary">spsA</name>
    <name evidence="3" type="ORF">NCTC11532_01130</name>
</gene>
<proteinExistence type="predicted"/>
<dbReference type="PANTHER" id="PTHR43685:SF11">
    <property type="entry name" value="GLYCOSYLTRANSFERASE TAGX-RELATED"/>
    <property type="match status" value="1"/>
</dbReference>
<dbReference type="STRING" id="1122170.GCA_000701265_01889"/>
<dbReference type="Gene3D" id="3.90.550.10">
    <property type="entry name" value="Spore Coat Polysaccharide Biosynthesis Protein SpsA, Chain A"/>
    <property type="match status" value="1"/>
</dbReference>
<keyword evidence="3" id="KW-0808">Transferase</keyword>
<dbReference type="InterPro" id="IPR001173">
    <property type="entry name" value="Glyco_trans_2-like"/>
</dbReference>
<dbReference type="Gene3D" id="3.40.50.2000">
    <property type="entry name" value="Glycogen Phosphorylase B"/>
    <property type="match status" value="2"/>
</dbReference>
<evidence type="ECO:0000313" key="3">
    <source>
        <dbReference type="EMBL" id="STY28953.1"/>
    </source>
</evidence>
<keyword evidence="4" id="KW-1185">Reference proteome</keyword>
<accession>A0A378LQ95</accession>
<dbReference type="SUPFAM" id="SSF53756">
    <property type="entry name" value="UDP-Glycosyltransferase/glycogen phosphorylase"/>
    <property type="match status" value="1"/>
</dbReference>
<dbReference type="CDD" id="cd03801">
    <property type="entry name" value="GT4_PimA-like"/>
    <property type="match status" value="1"/>
</dbReference>
<dbReference type="AlphaFoldDB" id="A0A378LQ95"/>
<dbReference type="InterPro" id="IPR050834">
    <property type="entry name" value="Glycosyltransf_2"/>
</dbReference>
<feature type="domain" description="Glycosyltransferase 2-like" evidence="2">
    <location>
        <begin position="47"/>
        <end position="197"/>
    </location>
</feature>
<dbReference type="Proteomes" id="UP000255297">
    <property type="component" value="Unassembled WGS sequence"/>
</dbReference>
<dbReference type="EMBL" id="UGPB01000001">
    <property type="protein sequence ID" value="STY28953.1"/>
    <property type="molecule type" value="Genomic_DNA"/>
</dbReference>
<dbReference type="Pfam" id="PF00534">
    <property type="entry name" value="Glycos_transf_1"/>
    <property type="match status" value="1"/>
</dbReference>
<dbReference type="InterPro" id="IPR029044">
    <property type="entry name" value="Nucleotide-diphossugar_trans"/>
</dbReference>